<dbReference type="Pfam" id="PF00072">
    <property type="entry name" value="Response_reg"/>
    <property type="match status" value="1"/>
</dbReference>
<feature type="modified residue" description="4-aspartylphosphate" evidence="2">
    <location>
        <position position="59"/>
    </location>
</feature>
<dbReference type="SMART" id="SM00448">
    <property type="entry name" value="REC"/>
    <property type="match status" value="1"/>
</dbReference>
<dbReference type="SUPFAM" id="SSF52172">
    <property type="entry name" value="CheY-like"/>
    <property type="match status" value="1"/>
</dbReference>
<evidence type="ECO:0000256" key="2">
    <source>
        <dbReference type="PROSITE-ProRule" id="PRU00169"/>
    </source>
</evidence>
<dbReference type="PANTHER" id="PTHR44591">
    <property type="entry name" value="STRESS RESPONSE REGULATOR PROTEIN 1"/>
    <property type="match status" value="1"/>
</dbReference>
<dbReference type="InterPro" id="IPR050595">
    <property type="entry name" value="Bact_response_regulator"/>
</dbReference>
<evidence type="ECO:0000313" key="5">
    <source>
        <dbReference type="Proteomes" id="UP000254765"/>
    </source>
</evidence>
<keyword evidence="4" id="KW-0808">Transferase</keyword>
<dbReference type="InterPro" id="IPR011006">
    <property type="entry name" value="CheY-like_superfamily"/>
</dbReference>
<dbReference type="GO" id="GO:0000160">
    <property type="term" value="P:phosphorelay signal transduction system"/>
    <property type="evidence" value="ECO:0007669"/>
    <property type="project" value="InterPro"/>
</dbReference>
<protein>
    <submittedName>
        <fullName evidence="4">CAI-1 autoinducer sensor kinase/phosphatase CqsS</fullName>
        <ecNumber evidence="4">2.7.13.3</ecNumber>
    </submittedName>
</protein>
<accession>A0A379YB73</accession>
<dbReference type="PANTHER" id="PTHR44591:SF3">
    <property type="entry name" value="RESPONSE REGULATORY DOMAIN-CONTAINING PROTEIN"/>
    <property type="match status" value="1"/>
</dbReference>
<evidence type="ECO:0000259" key="3">
    <source>
        <dbReference type="PROSITE" id="PS50110"/>
    </source>
</evidence>
<keyword evidence="1 2" id="KW-0597">Phosphoprotein</keyword>
<dbReference type="Proteomes" id="UP000254765">
    <property type="component" value="Unassembled WGS sequence"/>
</dbReference>
<dbReference type="EC" id="2.7.13.3" evidence="4"/>
<dbReference type="InterPro" id="IPR001789">
    <property type="entry name" value="Sig_transdc_resp-reg_receiver"/>
</dbReference>
<feature type="domain" description="Response regulatory" evidence="3">
    <location>
        <begin position="10"/>
        <end position="126"/>
    </location>
</feature>
<name>A0A379YB73_SERMA</name>
<evidence type="ECO:0000313" key="4">
    <source>
        <dbReference type="EMBL" id="SUI42958.1"/>
    </source>
</evidence>
<dbReference type="EMBL" id="UGYK01000002">
    <property type="protein sequence ID" value="SUI42958.1"/>
    <property type="molecule type" value="Genomic_DNA"/>
</dbReference>
<organism evidence="4 5">
    <name type="scientific">Serratia marcescens</name>
    <dbReference type="NCBI Taxonomy" id="615"/>
    <lineage>
        <taxon>Bacteria</taxon>
        <taxon>Pseudomonadati</taxon>
        <taxon>Pseudomonadota</taxon>
        <taxon>Gammaproteobacteria</taxon>
        <taxon>Enterobacterales</taxon>
        <taxon>Yersiniaceae</taxon>
        <taxon>Serratia</taxon>
    </lineage>
</organism>
<dbReference type="GO" id="GO:0004673">
    <property type="term" value="F:protein histidine kinase activity"/>
    <property type="evidence" value="ECO:0007669"/>
    <property type="project" value="UniProtKB-EC"/>
</dbReference>
<dbReference type="PROSITE" id="PS50110">
    <property type="entry name" value="RESPONSE_REGULATORY"/>
    <property type="match status" value="1"/>
</dbReference>
<dbReference type="Gene3D" id="3.40.50.2300">
    <property type="match status" value="1"/>
</dbReference>
<gene>
    <name evidence="4" type="primary">cqsS</name>
    <name evidence="4" type="ORF">NCTC10211_01330</name>
</gene>
<dbReference type="CDD" id="cd17546">
    <property type="entry name" value="REC_hyHK_CKI1_RcsC-like"/>
    <property type="match status" value="1"/>
</dbReference>
<reference evidence="4 5" key="1">
    <citation type="submission" date="2018-06" db="EMBL/GenBank/DDBJ databases">
        <authorList>
            <consortium name="Pathogen Informatics"/>
            <person name="Doyle S."/>
        </authorList>
    </citation>
    <scope>NUCLEOTIDE SEQUENCE [LARGE SCALE GENOMIC DNA]</scope>
    <source>
        <strain evidence="4 5">NCTC10211</strain>
    </source>
</reference>
<proteinExistence type="predicted"/>
<sequence>MPPLQQKPQQVLVVDDNKSVGDAFAALLDKLGYQHELCDSPERALQKLLRRPYDALLLDLQMPGIDGAALARQLRNRRGPNRHVPIIGISAYTPEQLTADQRALFDNYLMKPVRLDALSSALAEVFPAKD</sequence>
<evidence type="ECO:0000256" key="1">
    <source>
        <dbReference type="ARBA" id="ARBA00022553"/>
    </source>
</evidence>
<dbReference type="AlphaFoldDB" id="A0A379YB73"/>
<keyword evidence="4" id="KW-0418">Kinase</keyword>